<dbReference type="EMBL" id="JRRC01535371">
    <property type="protein sequence ID" value="KHG09234.1"/>
    <property type="molecule type" value="Genomic_DNA"/>
</dbReference>
<sequence length="76" mass="8638">MDIGMWSIHVRKSRRVDFTCWHMGVWPAHVVHTGMCSARVELAWLCGSLIQPILSSFGLFSAPLCSSKYINMKLKD</sequence>
<gene>
    <name evidence="1" type="ORF">F383_36392</name>
</gene>
<protein>
    <submittedName>
        <fullName evidence="1">Sodium-coupled monocarboxylate transporter 1</fullName>
    </submittedName>
</protein>
<proteinExistence type="predicted"/>
<comment type="caution">
    <text evidence="1">The sequence shown here is derived from an EMBL/GenBank/DDBJ whole genome shotgun (WGS) entry which is preliminary data.</text>
</comment>
<evidence type="ECO:0000313" key="1">
    <source>
        <dbReference type="EMBL" id="KHG09234.1"/>
    </source>
</evidence>
<accession>A0A0B0NBQ8</accession>
<evidence type="ECO:0000313" key="2">
    <source>
        <dbReference type="Proteomes" id="UP000032142"/>
    </source>
</evidence>
<reference evidence="2" key="1">
    <citation type="submission" date="2014-09" db="EMBL/GenBank/DDBJ databases">
        <authorList>
            <person name="Mudge J."/>
            <person name="Ramaraj T."/>
            <person name="Lindquist I.E."/>
            <person name="Bharti A.K."/>
            <person name="Sundararajan A."/>
            <person name="Cameron C.T."/>
            <person name="Woodward J.E."/>
            <person name="May G.D."/>
            <person name="Brubaker C."/>
            <person name="Broadhvest J."/>
            <person name="Wilkins T.A."/>
        </authorList>
    </citation>
    <scope>NUCLEOTIDE SEQUENCE</scope>
    <source>
        <strain evidence="2">cv. AKA8401</strain>
    </source>
</reference>
<dbReference type="Proteomes" id="UP000032142">
    <property type="component" value="Unassembled WGS sequence"/>
</dbReference>
<dbReference type="AlphaFoldDB" id="A0A0B0NBQ8"/>
<name>A0A0B0NBQ8_GOSAR</name>
<organism evidence="1 2">
    <name type="scientific">Gossypium arboreum</name>
    <name type="common">Tree cotton</name>
    <name type="synonym">Gossypium nanking</name>
    <dbReference type="NCBI Taxonomy" id="29729"/>
    <lineage>
        <taxon>Eukaryota</taxon>
        <taxon>Viridiplantae</taxon>
        <taxon>Streptophyta</taxon>
        <taxon>Embryophyta</taxon>
        <taxon>Tracheophyta</taxon>
        <taxon>Spermatophyta</taxon>
        <taxon>Magnoliopsida</taxon>
        <taxon>eudicotyledons</taxon>
        <taxon>Gunneridae</taxon>
        <taxon>Pentapetalae</taxon>
        <taxon>rosids</taxon>
        <taxon>malvids</taxon>
        <taxon>Malvales</taxon>
        <taxon>Malvaceae</taxon>
        <taxon>Malvoideae</taxon>
        <taxon>Gossypium</taxon>
    </lineage>
</organism>
<keyword evidence="2" id="KW-1185">Reference proteome</keyword>